<dbReference type="InterPro" id="IPR050490">
    <property type="entry name" value="Bact_solute-bd_prot1"/>
</dbReference>
<dbReference type="Pfam" id="PF01547">
    <property type="entry name" value="SBP_bac_1"/>
    <property type="match status" value="1"/>
</dbReference>
<feature type="chain" id="PRO_5040832735" evidence="3">
    <location>
        <begin position="23"/>
        <end position="414"/>
    </location>
</feature>
<name>A0A9X1YIW5_9BURK</name>
<evidence type="ECO:0000313" key="5">
    <source>
        <dbReference type="Proteomes" id="UP001139353"/>
    </source>
</evidence>
<evidence type="ECO:0000313" key="4">
    <source>
        <dbReference type="EMBL" id="MCK9685222.1"/>
    </source>
</evidence>
<organism evidence="4 5">
    <name type="scientific">Scleromatobacter humisilvae</name>
    <dbReference type="NCBI Taxonomy" id="2897159"/>
    <lineage>
        <taxon>Bacteria</taxon>
        <taxon>Pseudomonadati</taxon>
        <taxon>Pseudomonadota</taxon>
        <taxon>Betaproteobacteria</taxon>
        <taxon>Burkholderiales</taxon>
        <taxon>Sphaerotilaceae</taxon>
        <taxon>Scleromatobacter</taxon>
    </lineage>
</organism>
<accession>A0A9X1YIW5</accession>
<comment type="similarity">
    <text evidence="2">Belongs to the bacterial solute-binding protein 1 family.</text>
</comment>
<protein>
    <submittedName>
        <fullName evidence="4">Extracellular solute-binding protein</fullName>
    </submittedName>
</protein>
<comment type="subcellular location">
    <subcellularLocation>
        <location evidence="1">Periplasm</location>
    </subcellularLocation>
</comment>
<evidence type="ECO:0000256" key="2">
    <source>
        <dbReference type="ARBA" id="ARBA00008520"/>
    </source>
</evidence>
<feature type="signal peptide" evidence="3">
    <location>
        <begin position="1"/>
        <end position="22"/>
    </location>
</feature>
<dbReference type="PANTHER" id="PTHR43649:SF32">
    <property type="entry name" value="SUGAR BINDING SECRETED PROTEIN"/>
    <property type="match status" value="1"/>
</dbReference>
<dbReference type="EMBL" id="JAJLJH010000001">
    <property type="protein sequence ID" value="MCK9685222.1"/>
    <property type="molecule type" value="Genomic_DNA"/>
</dbReference>
<dbReference type="GO" id="GO:0042597">
    <property type="term" value="C:periplasmic space"/>
    <property type="evidence" value="ECO:0007669"/>
    <property type="project" value="UniProtKB-SubCell"/>
</dbReference>
<proteinExistence type="inferred from homology"/>
<dbReference type="InterPro" id="IPR006059">
    <property type="entry name" value="SBP"/>
</dbReference>
<keyword evidence="3" id="KW-0732">Signal</keyword>
<comment type="caution">
    <text evidence="4">The sequence shown here is derived from an EMBL/GenBank/DDBJ whole genome shotgun (WGS) entry which is preliminary data.</text>
</comment>
<evidence type="ECO:0000256" key="1">
    <source>
        <dbReference type="ARBA" id="ARBA00004418"/>
    </source>
</evidence>
<dbReference type="AlphaFoldDB" id="A0A9X1YIW5"/>
<sequence>MSSLFRALAAAALVLAAGLAGATTTITVATFPDLDRAARAALPRWHAAHPDVDVKIVSLQYADHHTAMTTALATGSGLPDVMAIDFKFIGKFAGSRGFEDLNKPPYDAGALRGQFVGYTFTQATNAAGELAALPADIGPGTLLYRADLIAKAGLSEADLTKSWDSFIAAGVKLKSATGANLLADSADIVDIVLRSDLAPGDGIYFDHAGKVLVDGPRFVHAFELGRAAHKAGIDAGTTIWTNEWVAGFRSSKIAGAMMGAWLAGHLKNWLAPDTAGKWRAAPLPAGANASYGGSFYAIPRRAAHKPEAWAFVRFMTADKETQLASLRTLDTFPSLLAAQQDPIIDEPMAFLGGQKARELWRDIAARVPAIPVDKYDSMATDVVRAEYQNVISQGKDIRVALADAKSLIEHRARR</sequence>
<dbReference type="Gene3D" id="3.40.190.10">
    <property type="entry name" value="Periplasmic binding protein-like II"/>
    <property type="match status" value="1"/>
</dbReference>
<reference evidence="4" key="1">
    <citation type="submission" date="2021-11" db="EMBL/GenBank/DDBJ databases">
        <title>BS-T2-15 a new species belonging to the Comamonadaceae family isolated from the soil of a French oak forest.</title>
        <authorList>
            <person name="Mieszkin S."/>
            <person name="Alain K."/>
        </authorList>
    </citation>
    <scope>NUCLEOTIDE SEQUENCE</scope>
    <source>
        <strain evidence="4">BS-T2-15</strain>
    </source>
</reference>
<dbReference type="RefSeq" id="WP_275681230.1">
    <property type="nucleotide sequence ID" value="NZ_JAJLJH010000001.1"/>
</dbReference>
<keyword evidence="5" id="KW-1185">Reference proteome</keyword>
<dbReference type="Proteomes" id="UP001139353">
    <property type="component" value="Unassembled WGS sequence"/>
</dbReference>
<dbReference type="SUPFAM" id="SSF53850">
    <property type="entry name" value="Periplasmic binding protein-like II"/>
    <property type="match status" value="1"/>
</dbReference>
<gene>
    <name evidence="4" type="ORF">LPC04_05790</name>
</gene>
<evidence type="ECO:0000256" key="3">
    <source>
        <dbReference type="SAM" id="SignalP"/>
    </source>
</evidence>
<dbReference type="PANTHER" id="PTHR43649">
    <property type="entry name" value="ARABINOSE-BINDING PROTEIN-RELATED"/>
    <property type="match status" value="1"/>
</dbReference>